<protein>
    <submittedName>
        <fullName evidence="1 2">Uncharacterized protein</fullName>
    </submittedName>
</protein>
<reference evidence="1 3" key="2">
    <citation type="journal article" date="2018" name="Plant J.">
        <title>The Physcomitrella patens chromosome-scale assembly reveals moss genome structure and evolution.</title>
        <authorList>
            <person name="Lang D."/>
            <person name="Ullrich K.K."/>
            <person name="Murat F."/>
            <person name="Fuchs J."/>
            <person name="Jenkins J."/>
            <person name="Haas F.B."/>
            <person name="Piednoel M."/>
            <person name="Gundlach H."/>
            <person name="Van Bel M."/>
            <person name="Meyberg R."/>
            <person name="Vives C."/>
            <person name="Morata J."/>
            <person name="Symeonidi A."/>
            <person name="Hiss M."/>
            <person name="Muchero W."/>
            <person name="Kamisugi Y."/>
            <person name="Saleh O."/>
            <person name="Blanc G."/>
            <person name="Decker E.L."/>
            <person name="van Gessel N."/>
            <person name="Grimwood J."/>
            <person name="Hayes R.D."/>
            <person name="Graham S.W."/>
            <person name="Gunter L.E."/>
            <person name="McDaniel S.F."/>
            <person name="Hoernstein S.N.W."/>
            <person name="Larsson A."/>
            <person name="Li F.W."/>
            <person name="Perroud P.F."/>
            <person name="Phillips J."/>
            <person name="Ranjan P."/>
            <person name="Rokshar D.S."/>
            <person name="Rothfels C.J."/>
            <person name="Schneider L."/>
            <person name="Shu S."/>
            <person name="Stevenson D.W."/>
            <person name="Thummler F."/>
            <person name="Tillich M."/>
            <person name="Villarreal Aguilar J.C."/>
            <person name="Widiez T."/>
            <person name="Wong G.K."/>
            <person name="Wymore A."/>
            <person name="Zhang Y."/>
            <person name="Zimmer A.D."/>
            <person name="Quatrano R.S."/>
            <person name="Mayer K.F.X."/>
            <person name="Goodstein D."/>
            <person name="Casacuberta J.M."/>
            <person name="Vandepoele K."/>
            <person name="Reski R."/>
            <person name="Cuming A.C."/>
            <person name="Tuskan G.A."/>
            <person name="Maumus F."/>
            <person name="Salse J."/>
            <person name="Schmutz J."/>
            <person name="Rensing S.A."/>
        </authorList>
    </citation>
    <scope>NUCLEOTIDE SEQUENCE [LARGE SCALE GENOMIC DNA]</scope>
    <source>
        <strain evidence="2 3">cv. Gransden 2004</strain>
    </source>
</reference>
<dbReference type="Gramene" id="Pp3c25_11760V3.2">
    <property type="protein sequence ID" value="PAC:32980664.CDS.1"/>
    <property type="gene ID" value="Pp3c25_11760"/>
</dbReference>
<evidence type="ECO:0000313" key="3">
    <source>
        <dbReference type="Proteomes" id="UP000006727"/>
    </source>
</evidence>
<proteinExistence type="predicted"/>
<name>A0A2K1IEL0_PHYPA</name>
<dbReference type="InParanoid" id="A0A2K1IEL0"/>
<sequence length="134" mass="15058">MGCGGAVSPCSHSLSFSIQHCSSSISLTCLRWYYLAWARLPTSSIEEEDFSRIGVQTSLLHQLHWIMKEEVERTGFSGHFFPSSGCRFHCSMWIRSSFICNNSRCKAAEVGTSSKTVINKRSPDEFKVLNTRLG</sequence>
<evidence type="ECO:0000313" key="1">
    <source>
        <dbReference type="EMBL" id="PNR27712.1"/>
    </source>
</evidence>
<dbReference type="EnsemblPlants" id="Pp3c25_11760V3.2">
    <property type="protein sequence ID" value="PAC:32980664.CDS.1"/>
    <property type="gene ID" value="Pp3c25_11760"/>
</dbReference>
<dbReference type="EMBL" id="ABEU02000025">
    <property type="protein sequence ID" value="PNR27712.1"/>
    <property type="molecule type" value="Genomic_DNA"/>
</dbReference>
<reference evidence="2" key="3">
    <citation type="submission" date="2020-12" db="UniProtKB">
        <authorList>
            <consortium name="EnsemblPlants"/>
        </authorList>
    </citation>
    <scope>IDENTIFICATION</scope>
</reference>
<dbReference type="Proteomes" id="UP000006727">
    <property type="component" value="Chromosome 25"/>
</dbReference>
<evidence type="ECO:0000313" key="2">
    <source>
        <dbReference type="EnsemblPlants" id="PAC:32980663.CDS.1"/>
    </source>
</evidence>
<dbReference type="AlphaFoldDB" id="A0A2K1IEL0"/>
<keyword evidence="3" id="KW-1185">Reference proteome</keyword>
<dbReference type="Gramene" id="Pp3c25_11760V3.1">
    <property type="protein sequence ID" value="PAC:32980663.CDS.1"/>
    <property type="gene ID" value="Pp3c25_11760"/>
</dbReference>
<dbReference type="EnsemblPlants" id="Pp3c25_11760V3.1">
    <property type="protein sequence ID" value="PAC:32980663.CDS.1"/>
    <property type="gene ID" value="Pp3c25_11760"/>
</dbReference>
<accession>A0A2K1IEL0</accession>
<organism evidence="1">
    <name type="scientific">Physcomitrium patens</name>
    <name type="common">Spreading-leaved earth moss</name>
    <name type="synonym">Physcomitrella patens</name>
    <dbReference type="NCBI Taxonomy" id="3218"/>
    <lineage>
        <taxon>Eukaryota</taxon>
        <taxon>Viridiplantae</taxon>
        <taxon>Streptophyta</taxon>
        <taxon>Embryophyta</taxon>
        <taxon>Bryophyta</taxon>
        <taxon>Bryophytina</taxon>
        <taxon>Bryopsida</taxon>
        <taxon>Funariidae</taxon>
        <taxon>Funariales</taxon>
        <taxon>Funariaceae</taxon>
        <taxon>Physcomitrium</taxon>
    </lineage>
</organism>
<dbReference type="PaxDb" id="3218-PP1S57_59V6.1"/>
<gene>
    <name evidence="1" type="ORF">PHYPA_029864</name>
</gene>
<reference evidence="1 3" key="1">
    <citation type="journal article" date="2008" name="Science">
        <title>The Physcomitrella genome reveals evolutionary insights into the conquest of land by plants.</title>
        <authorList>
            <person name="Rensing S."/>
            <person name="Lang D."/>
            <person name="Zimmer A."/>
            <person name="Terry A."/>
            <person name="Salamov A."/>
            <person name="Shapiro H."/>
            <person name="Nishiyama T."/>
            <person name="Perroud P.-F."/>
            <person name="Lindquist E."/>
            <person name="Kamisugi Y."/>
            <person name="Tanahashi T."/>
            <person name="Sakakibara K."/>
            <person name="Fujita T."/>
            <person name="Oishi K."/>
            <person name="Shin-I T."/>
            <person name="Kuroki Y."/>
            <person name="Toyoda A."/>
            <person name="Suzuki Y."/>
            <person name="Hashimoto A."/>
            <person name="Yamaguchi K."/>
            <person name="Sugano A."/>
            <person name="Kohara Y."/>
            <person name="Fujiyama A."/>
            <person name="Anterola A."/>
            <person name="Aoki S."/>
            <person name="Ashton N."/>
            <person name="Barbazuk W.B."/>
            <person name="Barker E."/>
            <person name="Bennetzen J."/>
            <person name="Bezanilla M."/>
            <person name="Blankenship R."/>
            <person name="Cho S.H."/>
            <person name="Dutcher S."/>
            <person name="Estelle M."/>
            <person name="Fawcett J.A."/>
            <person name="Gundlach H."/>
            <person name="Hanada K."/>
            <person name="Heyl A."/>
            <person name="Hicks K.A."/>
            <person name="Hugh J."/>
            <person name="Lohr M."/>
            <person name="Mayer K."/>
            <person name="Melkozernov A."/>
            <person name="Murata T."/>
            <person name="Nelson D."/>
            <person name="Pils B."/>
            <person name="Prigge M."/>
            <person name="Reiss B."/>
            <person name="Renner T."/>
            <person name="Rombauts S."/>
            <person name="Rushton P."/>
            <person name="Sanderfoot A."/>
            <person name="Schween G."/>
            <person name="Shiu S.-H."/>
            <person name="Stueber K."/>
            <person name="Theodoulou F.L."/>
            <person name="Tu H."/>
            <person name="Van de Peer Y."/>
            <person name="Verrier P.J."/>
            <person name="Waters E."/>
            <person name="Wood A."/>
            <person name="Yang L."/>
            <person name="Cove D."/>
            <person name="Cuming A."/>
            <person name="Hasebe M."/>
            <person name="Lucas S."/>
            <person name="Mishler D.B."/>
            <person name="Reski R."/>
            <person name="Grigoriev I."/>
            <person name="Quatrano R.S."/>
            <person name="Boore J.L."/>
        </authorList>
    </citation>
    <scope>NUCLEOTIDE SEQUENCE [LARGE SCALE GENOMIC DNA]</scope>
    <source>
        <strain evidence="2 3">cv. Gransden 2004</strain>
    </source>
</reference>